<sequence>MPVLEASNSLQDTDSLMRSEVMEIPESMPTMPGISGRDPTSYTLIHEEEEASFSEPSAFVLSDTEVAERENSSEYLQRTDPPDVIAIPDIVALASGISDLPSSSYPTGPSTLTVNQTPANSIEMVENFHIFFALRTLLRHLLGPIDGEAF</sequence>
<dbReference type="Proteomes" id="UP000799118">
    <property type="component" value="Unassembled WGS sequence"/>
</dbReference>
<proteinExistence type="predicted"/>
<gene>
    <name evidence="1" type="ORF">BT96DRAFT_172812</name>
</gene>
<dbReference type="AlphaFoldDB" id="A0A6A4ICJ2"/>
<name>A0A6A4ICJ2_9AGAR</name>
<accession>A0A6A4ICJ2</accession>
<keyword evidence="2" id="KW-1185">Reference proteome</keyword>
<evidence type="ECO:0000313" key="1">
    <source>
        <dbReference type="EMBL" id="KAE9407008.1"/>
    </source>
</evidence>
<evidence type="ECO:0000313" key="2">
    <source>
        <dbReference type="Proteomes" id="UP000799118"/>
    </source>
</evidence>
<reference evidence="1" key="1">
    <citation type="journal article" date="2019" name="Environ. Microbiol.">
        <title>Fungal ecological strategies reflected in gene transcription - a case study of two litter decomposers.</title>
        <authorList>
            <person name="Barbi F."/>
            <person name="Kohler A."/>
            <person name="Barry K."/>
            <person name="Baskaran P."/>
            <person name="Daum C."/>
            <person name="Fauchery L."/>
            <person name="Ihrmark K."/>
            <person name="Kuo A."/>
            <person name="LaButti K."/>
            <person name="Lipzen A."/>
            <person name="Morin E."/>
            <person name="Grigoriev I.V."/>
            <person name="Henrissat B."/>
            <person name="Lindahl B."/>
            <person name="Martin F."/>
        </authorList>
    </citation>
    <scope>NUCLEOTIDE SEQUENCE</scope>
    <source>
        <strain evidence="1">JB14</strain>
    </source>
</reference>
<protein>
    <submittedName>
        <fullName evidence="1">Uncharacterized protein</fullName>
    </submittedName>
</protein>
<organism evidence="1 2">
    <name type="scientific">Gymnopus androsaceus JB14</name>
    <dbReference type="NCBI Taxonomy" id="1447944"/>
    <lineage>
        <taxon>Eukaryota</taxon>
        <taxon>Fungi</taxon>
        <taxon>Dikarya</taxon>
        <taxon>Basidiomycota</taxon>
        <taxon>Agaricomycotina</taxon>
        <taxon>Agaricomycetes</taxon>
        <taxon>Agaricomycetidae</taxon>
        <taxon>Agaricales</taxon>
        <taxon>Marasmiineae</taxon>
        <taxon>Omphalotaceae</taxon>
        <taxon>Gymnopus</taxon>
    </lineage>
</organism>
<dbReference type="EMBL" id="ML769398">
    <property type="protein sequence ID" value="KAE9407008.1"/>
    <property type="molecule type" value="Genomic_DNA"/>
</dbReference>